<keyword evidence="4" id="KW-1003">Cell membrane</keyword>
<dbReference type="Gene3D" id="3.40.50.300">
    <property type="entry name" value="P-loop containing nucleotide triphosphate hydrolases"/>
    <property type="match status" value="1"/>
</dbReference>
<protein>
    <recommendedName>
        <fullName evidence="8">ABC transporter domain-containing protein</fullName>
    </recommendedName>
</protein>
<gene>
    <name evidence="6" type="ORF">P775_09365</name>
</gene>
<keyword evidence="5" id="KW-0472">Membrane</keyword>
<name>A0A2G8RGM8_9RHOB</name>
<evidence type="ECO:0000256" key="4">
    <source>
        <dbReference type="ARBA" id="ARBA00022475"/>
    </source>
</evidence>
<evidence type="ECO:0000256" key="5">
    <source>
        <dbReference type="ARBA" id="ARBA00023136"/>
    </source>
</evidence>
<comment type="similarity">
    <text evidence="2">Belongs to the ABC transporter superfamily.</text>
</comment>
<sequence length="116" mass="12523">MPRERYDGPILKIDGLSVSFAAHCGDIPAVTEFPLRVMPGEAVVFVLEYGSSKSTVALGMMQDMGRNIATLSACDLRRLRGHAIAIIYQPPVASLNPAMKVGAQLMKVPMMTVSDM</sequence>
<dbReference type="PANTHER" id="PTHR43297:SF7">
    <property type="entry name" value="D,D-DIPEPTIDE TRANSPORT ATP-BINDING PROTEIN DDPD-RELATED"/>
    <property type="match status" value="1"/>
</dbReference>
<evidence type="ECO:0000256" key="2">
    <source>
        <dbReference type="ARBA" id="ARBA00005417"/>
    </source>
</evidence>
<dbReference type="InterPro" id="IPR050388">
    <property type="entry name" value="ABC_Ni/Peptide_Import"/>
</dbReference>
<dbReference type="AlphaFoldDB" id="A0A2G8RGM8"/>
<reference evidence="6 7" key="1">
    <citation type="submission" date="2013-09" db="EMBL/GenBank/DDBJ databases">
        <title>Genome sequencing of Phaeobacter antarcticus sp. nov. SM1211.</title>
        <authorList>
            <person name="Zhang X.-Y."/>
            <person name="Liu C."/>
            <person name="Chen X.-L."/>
            <person name="Xie B.-B."/>
            <person name="Qin Q.-L."/>
            <person name="Rong J.-C."/>
            <person name="Zhang Y.-Z."/>
        </authorList>
    </citation>
    <scope>NUCLEOTIDE SEQUENCE [LARGE SCALE GENOMIC DNA]</scope>
    <source>
        <strain evidence="6 7">SM1211</strain>
    </source>
</reference>
<accession>A0A2G8RGM8</accession>
<comment type="subcellular location">
    <subcellularLocation>
        <location evidence="1">Membrane</location>
    </subcellularLocation>
</comment>
<keyword evidence="7" id="KW-1185">Reference proteome</keyword>
<dbReference type="PANTHER" id="PTHR43297">
    <property type="entry name" value="OLIGOPEPTIDE TRANSPORT ATP-BINDING PROTEIN APPD"/>
    <property type="match status" value="1"/>
</dbReference>
<organism evidence="6 7">
    <name type="scientific">Puniceibacterium antarcticum</name>
    <dbReference type="NCBI Taxonomy" id="1206336"/>
    <lineage>
        <taxon>Bacteria</taxon>
        <taxon>Pseudomonadati</taxon>
        <taxon>Pseudomonadota</taxon>
        <taxon>Alphaproteobacteria</taxon>
        <taxon>Rhodobacterales</taxon>
        <taxon>Paracoccaceae</taxon>
        <taxon>Puniceibacterium</taxon>
    </lineage>
</organism>
<dbReference type="Proteomes" id="UP000231259">
    <property type="component" value="Unassembled WGS sequence"/>
</dbReference>
<evidence type="ECO:0000256" key="3">
    <source>
        <dbReference type="ARBA" id="ARBA00022448"/>
    </source>
</evidence>
<evidence type="ECO:0008006" key="8">
    <source>
        <dbReference type="Google" id="ProtNLM"/>
    </source>
</evidence>
<evidence type="ECO:0000313" key="7">
    <source>
        <dbReference type="Proteomes" id="UP000231259"/>
    </source>
</evidence>
<dbReference type="RefSeq" id="WP_245875614.1">
    <property type="nucleotide sequence ID" value="NZ_AWWI01000060.1"/>
</dbReference>
<comment type="caution">
    <text evidence="6">The sequence shown here is derived from an EMBL/GenBank/DDBJ whole genome shotgun (WGS) entry which is preliminary data.</text>
</comment>
<proteinExistence type="inferred from homology"/>
<dbReference type="GO" id="GO:0016020">
    <property type="term" value="C:membrane"/>
    <property type="evidence" value="ECO:0007669"/>
    <property type="project" value="UniProtKB-SubCell"/>
</dbReference>
<keyword evidence="3" id="KW-0813">Transport</keyword>
<evidence type="ECO:0000313" key="6">
    <source>
        <dbReference type="EMBL" id="PIL20724.1"/>
    </source>
</evidence>
<dbReference type="SUPFAM" id="SSF52540">
    <property type="entry name" value="P-loop containing nucleoside triphosphate hydrolases"/>
    <property type="match status" value="1"/>
</dbReference>
<evidence type="ECO:0000256" key="1">
    <source>
        <dbReference type="ARBA" id="ARBA00004370"/>
    </source>
</evidence>
<dbReference type="EMBL" id="AWWI01000060">
    <property type="protein sequence ID" value="PIL20724.1"/>
    <property type="molecule type" value="Genomic_DNA"/>
</dbReference>
<dbReference type="InterPro" id="IPR027417">
    <property type="entry name" value="P-loop_NTPase"/>
</dbReference>